<keyword evidence="7" id="KW-1185">Reference proteome</keyword>
<reference evidence="6 7" key="1">
    <citation type="journal article" date="2014" name="Int. J. Syst. Evol. Microbiol.">
        <title>Streptomyces hoynatensis sp. nov., isolated from deep marine sediment.</title>
        <authorList>
            <person name="Veyisoglu A."/>
            <person name="Sahin N."/>
        </authorList>
    </citation>
    <scope>NUCLEOTIDE SEQUENCE [LARGE SCALE GENOMIC DNA]</scope>
    <source>
        <strain evidence="6 7">KCTC 29097</strain>
    </source>
</reference>
<keyword evidence="1" id="KW-0805">Transcription regulation</keyword>
<protein>
    <submittedName>
        <fullName evidence="6">TetR/AcrR family transcriptional regulator</fullName>
    </submittedName>
</protein>
<dbReference type="Proteomes" id="UP000272474">
    <property type="component" value="Unassembled WGS sequence"/>
</dbReference>
<evidence type="ECO:0000313" key="6">
    <source>
        <dbReference type="EMBL" id="RKN39223.1"/>
    </source>
</evidence>
<dbReference type="SUPFAM" id="SSF48498">
    <property type="entry name" value="Tetracyclin repressor-like, C-terminal domain"/>
    <property type="match status" value="1"/>
</dbReference>
<proteinExistence type="predicted"/>
<evidence type="ECO:0000313" key="7">
    <source>
        <dbReference type="Proteomes" id="UP000272474"/>
    </source>
</evidence>
<dbReference type="SUPFAM" id="SSF46689">
    <property type="entry name" value="Homeodomain-like"/>
    <property type="match status" value="1"/>
</dbReference>
<evidence type="ECO:0000256" key="1">
    <source>
        <dbReference type="ARBA" id="ARBA00023015"/>
    </source>
</evidence>
<dbReference type="InterPro" id="IPR011075">
    <property type="entry name" value="TetR_C"/>
</dbReference>
<keyword evidence="2 4" id="KW-0238">DNA-binding</keyword>
<organism evidence="6 7">
    <name type="scientific">Streptomyces hoynatensis</name>
    <dbReference type="NCBI Taxonomy" id="1141874"/>
    <lineage>
        <taxon>Bacteria</taxon>
        <taxon>Bacillati</taxon>
        <taxon>Actinomycetota</taxon>
        <taxon>Actinomycetes</taxon>
        <taxon>Kitasatosporales</taxon>
        <taxon>Streptomycetaceae</taxon>
        <taxon>Streptomyces</taxon>
    </lineage>
</organism>
<dbReference type="GO" id="GO:0003700">
    <property type="term" value="F:DNA-binding transcription factor activity"/>
    <property type="evidence" value="ECO:0007669"/>
    <property type="project" value="TreeGrafter"/>
</dbReference>
<dbReference type="Gene3D" id="1.10.357.10">
    <property type="entry name" value="Tetracycline Repressor, domain 2"/>
    <property type="match status" value="1"/>
</dbReference>
<feature type="domain" description="HTH tetR-type" evidence="5">
    <location>
        <begin position="22"/>
        <end position="82"/>
    </location>
</feature>
<dbReference type="Pfam" id="PF16859">
    <property type="entry name" value="TetR_C_11"/>
    <property type="match status" value="1"/>
</dbReference>
<evidence type="ECO:0000256" key="2">
    <source>
        <dbReference type="ARBA" id="ARBA00023125"/>
    </source>
</evidence>
<dbReference type="InterPro" id="IPR036271">
    <property type="entry name" value="Tet_transcr_reg_TetR-rel_C_sf"/>
</dbReference>
<dbReference type="Pfam" id="PF00440">
    <property type="entry name" value="TetR_N"/>
    <property type="match status" value="1"/>
</dbReference>
<accession>A0A3A9YT64</accession>
<dbReference type="InterPro" id="IPR001647">
    <property type="entry name" value="HTH_TetR"/>
</dbReference>
<dbReference type="InterPro" id="IPR050109">
    <property type="entry name" value="HTH-type_TetR-like_transc_reg"/>
</dbReference>
<dbReference type="PANTHER" id="PTHR30055:SF148">
    <property type="entry name" value="TETR-FAMILY TRANSCRIPTIONAL REGULATOR"/>
    <property type="match status" value="1"/>
</dbReference>
<name>A0A3A9YT64_9ACTN</name>
<dbReference type="RefSeq" id="WP_120682398.1">
    <property type="nucleotide sequence ID" value="NZ_RBAL01000014.1"/>
</dbReference>
<dbReference type="PANTHER" id="PTHR30055">
    <property type="entry name" value="HTH-TYPE TRANSCRIPTIONAL REGULATOR RUTR"/>
    <property type="match status" value="1"/>
</dbReference>
<sequence>MATEAARPAERRRRGRGRRPAAEVRADVLAAAGELLLREGMTAFTIERVAEAACASKTTIYKWWPSKGALALDGYFHAVETTLAFPDTGDLEADLTAQLGAFVHLLAETPAGRVIAELIGQAQTDPELATALLTRYSGPRRALAVAAMERARERGELRDDVDLEAVVDQLWGACYHRLLLPNLPVTPEFAAQLVRNLLHGLRP</sequence>
<dbReference type="InterPro" id="IPR009057">
    <property type="entry name" value="Homeodomain-like_sf"/>
</dbReference>
<dbReference type="AlphaFoldDB" id="A0A3A9YT64"/>
<comment type="caution">
    <text evidence="6">The sequence shown here is derived from an EMBL/GenBank/DDBJ whole genome shotgun (WGS) entry which is preliminary data.</text>
</comment>
<dbReference type="OrthoDB" id="9796019at2"/>
<evidence type="ECO:0000256" key="4">
    <source>
        <dbReference type="PROSITE-ProRule" id="PRU00335"/>
    </source>
</evidence>
<feature type="DNA-binding region" description="H-T-H motif" evidence="4">
    <location>
        <begin position="45"/>
        <end position="64"/>
    </location>
</feature>
<gene>
    <name evidence="6" type="ORF">D7294_21855</name>
</gene>
<dbReference type="GO" id="GO:0000976">
    <property type="term" value="F:transcription cis-regulatory region binding"/>
    <property type="evidence" value="ECO:0007669"/>
    <property type="project" value="TreeGrafter"/>
</dbReference>
<evidence type="ECO:0000256" key="3">
    <source>
        <dbReference type="ARBA" id="ARBA00023163"/>
    </source>
</evidence>
<evidence type="ECO:0000259" key="5">
    <source>
        <dbReference type="PROSITE" id="PS50977"/>
    </source>
</evidence>
<dbReference type="Gene3D" id="1.10.10.60">
    <property type="entry name" value="Homeodomain-like"/>
    <property type="match status" value="1"/>
</dbReference>
<dbReference type="PROSITE" id="PS50977">
    <property type="entry name" value="HTH_TETR_2"/>
    <property type="match status" value="1"/>
</dbReference>
<dbReference type="EMBL" id="RBAL01000014">
    <property type="protein sequence ID" value="RKN39223.1"/>
    <property type="molecule type" value="Genomic_DNA"/>
</dbReference>
<keyword evidence="3" id="KW-0804">Transcription</keyword>